<dbReference type="Proteomes" id="UP001548189">
    <property type="component" value="Unassembled WGS sequence"/>
</dbReference>
<dbReference type="Gene3D" id="2.130.10.10">
    <property type="entry name" value="YVTN repeat-like/Quinoprotein amine dehydrogenase"/>
    <property type="match status" value="1"/>
</dbReference>
<sequence>MKCRYFSVWSIIDDPQGFLWVGTLSGLNRLQVATGDVRHFYSSTRQSTQS</sequence>
<gene>
    <name evidence="1" type="ORF">ABVT43_05780</name>
</gene>
<organism evidence="1 2">
    <name type="scientific">Aliikangiella maris</name>
    <dbReference type="NCBI Taxonomy" id="3162458"/>
    <lineage>
        <taxon>Bacteria</taxon>
        <taxon>Pseudomonadati</taxon>
        <taxon>Pseudomonadota</taxon>
        <taxon>Gammaproteobacteria</taxon>
        <taxon>Oceanospirillales</taxon>
        <taxon>Pleioneaceae</taxon>
        <taxon>Aliikangiella</taxon>
    </lineage>
</organism>
<reference evidence="1 2" key="1">
    <citation type="submission" date="2024-06" db="EMBL/GenBank/DDBJ databases">
        <authorList>
            <person name="Li F."/>
        </authorList>
    </citation>
    <scope>NUCLEOTIDE SEQUENCE [LARGE SCALE GENOMIC DNA]</scope>
    <source>
        <strain evidence="1 2">GXAS 311</strain>
    </source>
</reference>
<proteinExistence type="predicted"/>
<accession>A0ABV2BRR4</accession>
<name>A0ABV2BRR4_9GAMM</name>
<dbReference type="InterPro" id="IPR015943">
    <property type="entry name" value="WD40/YVTN_repeat-like_dom_sf"/>
</dbReference>
<comment type="caution">
    <text evidence="1">The sequence shown here is derived from an EMBL/GenBank/DDBJ whole genome shotgun (WGS) entry which is preliminary data.</text>
</comment>
<protein>
    <submittedName>
        <fullName evidence="1">Two-component regulator propeller domain-containing protein</fullName>
    </submittedName>
</protein>
<evidence type="ECO:0000313" key="1">
    <source>
        <dbReference type="EMBL" id="MET1254630.1"/>
    </source>
</evidence>
<dbReference type="EMBL" id="JBEVCJ010000004">
    <property type="protein sequence ID" value="MET1254630.1"/>
    <property type="molecule type" value="Genomic_DNA"/>
</dbReference>
<dbReference type="Pfam" id="PF07494">
    <property type="entry name" value="Reg_prop"/>
    <property type="match status" value="1"/>
</dbReference>
<dbReference type="InterPro" id="IPR011110">
    <property type="entry name" value="Reg_prop"/>
</dbReference>
<evidence type="ECO:0000313" key="2">
    <source>
        <dbReference type="Proteomes" id="UP001548189"/>
    </source>
</evidence>
<keyword evidence="2" id="KW-1185">Reference proteome</keyword>